<accession>T1H260</accession>
<organism evidence="1 2">
    <name type="scientific">Megaselia scalaris</name>
    <name type="common">Humpbacked fly</name>
    <name type="synonym">Phora scalaris</name>
    <dbReference type="NCBI Taxonomy" id="36166"/>
    <lineage>
        <taxon>Eukaryota</taxon>
        <taxon>Metazoa</taxon>
        <taxon>Ecdysozoa</taxon>
        <taxon>Arthropoda</taxon>
        <taxon>Hexapoda</taxon>
        <taxon>Insecta</taxon>
        <taxon>Pterygota</taxon>
        <taxon>Neoptera</taxon>
        <taxon>Endopterygota</taxon>
        <taxon>Diptera</taxon>
        <taxon>Brachycera</taxon>
        <taxon>Muscomorpha</taxon>
        <taxon>Platypezoidea</taxon>
        <taxon>Phoridae</taxon>
        <taxon>Megaseliini</taxon>
        <taxon>Megaselia</taxon>
    </lineage>
</organism>
<name>T1H260_MEGSC</name>
<dbReference type="AlphaFoldDB" id="T1H260"/>
<dbReference type="HOGENOM" id="CLU_2892478_0_0_1"/>
<evidence type="ECO:0000313" key="1">
    <source>
        <dbReference type="EnsemblMetazoa" id="MESCA010293-PA"/>
    </source>
</evidence>
<dbReference type="EMBL" id="CAQQ02375691">
    <property type="status" value="NOT_ANNOTATED_CDS"/>
    <property type="molecule type" value="Genomic_DNA"/>
</dbReference>
<sequence>PFGLSKIAVVDDISRPHGGVLKNTEKNNIRKDFILLYFPTQFGQLLQELLRIIQCCGPKQKHN</sequence>
<reference evidence="2" key="1">
    <citation type="submission" date="2013-02" db="EMBL/GenBank/DDBJ databases">
        <authorList>
            <person name="Hughes D."/>
        </authorList>
    </citation>
    <scope>NUCLEOTIDE SEQUENCE</scope>
    <source>
        <strain>Durham</strain>
        <strain evidence="2">NC isolate 2 -- Noor lab</strain>
    </source>
</reference>
<protein>
    <submittedName>
        <fullName evidence="1">Uncharacterized protein</fullName>
    </submittedName>
</protein>
<dbReference type="EnsemblMetazoa" id="MESCA010293-RA">
    <property type="protein sequence ID" value="MESCA010293-PA"/>
    <property type="gene ID" value="MESCA010293"/>
</dbReference>
<dbReference type="EMBL" id="CAQQ02375690">
    <property type="status" value="NOT_ANNOTATED_CDS"/>
    <property type="molecule type" value="Genomic_DNA"/>
</dbReference>
<proteinExistence type="predicted"/>
<dbReference type="Proteomes" id="UP000015102">
    <property type="component" value="Unassembled WGS sequence"/>
</dbReference>
<keyword evidence="2" id="KW-1185">Reference proteome</keyword>
<reference evidence="1" key="2">
    <citation type="submission" date="2015-06" db="UniProtKB">
        <authorList>
            <consortium name="EnsemblMetazoa"/>
        </authorList>
    </citation>
    <scope>IDENTIFICATION</scope>
</reference>
<evidence type="ECO:0000313" key="2">
    <source>
        <dbReference type="Proteomes" id="UP000015102"/>
    </source>
</evidence>